<dbReference type="NCBIfam" id="NF047593">
    <property type="entry name" value="IS66_ISAeme5_TnpA"/>
    <property type="match status" value="1"/>
</dbReference>
<dbReference type="EMBL" id="UOFF01000003">
    <property type="protein sequence ID" value="VAW52667.1"/>
    <property type="molecule type" value="Genomic_DNA"/>
</dbReference>
<organism evidence="1">
    <name type="scientific">hydrothermal vent metagenome</name>
    <dbReference type="NCBI Taxonomy" id="652676"/>
    <lineage>
        <taxon>unclassified sequences</taxon>
        <taxon>metagenomes</taxon>
        <taxon>ecological metagenomes</taxon>
    </lineage>
</organism>
<name>A0A3B0WPP8_9ZZZZ</name>
<protein>
    <recommendedName>
        <fullName evidence="2">IS66 family insertion sequence element accessory protein TnpB</fullName>
    </recommendedName>
</protein>
<dbReference type="AlphaFoldDB" id="A0A3B0WPP8"/>
<reference evidence="1" key="1">
    <citation type="submission" date="2018-06" db="EMBL/GenBank/DDBJ databases">
        <authorList>
            <person name="Zhirakovskaya E."/>
        </authorList>
    </citation>
    <scope>NUCLEOTIDE SEQUENCE</scope>
</reference>
<accession>A0A3B0WPP8</accession>
<gene>
    <name evidence="1" type="ORF">MNBD_GAMMA07-2778</name>
</gene>
<evidence type="ECO:0008006" key="2">
    <source>
        <dbReference type="Google" id="ProtNLM"/>
    </source>
</evidence>
<sequence>MTTPSTPIDKQALWTDRMAAWEVSGLSQPRFCEQNNISYSAFGYWRTRLKNKKSFEQQTKPSLFLPVNVKNHDNNPLTLKINNLHSIDLSPGFDAVLLAQIIQAIHGAA</sequence>
<evidence type="ECO:0000313" key="1">
    <source>
        <dbReference type="EMBL" id="VAW52667.1"/>
    </source>
</evidence>
<proteinExistence type="predicted"/>